<keyword evidence="1" id="KW-0812">Transmembrane</keyword>
<proteinExistence type="predicted"/>
<dbReference type="RefSeq" id="XP_026488380.2">
    <property type="nucleotide sequence ID" value="XM_026632595.2"/>
</dbReference>
<feature type="transmembrane region" description="Helical" evidence="1">
    <location>
        <begin position="83"/>
        <end position="102"/>
    </location>
</feature>
<feature type="transmembrane region" description="Helical" evidence="1">
    <location>
        <begin position="108"/>
        <end position="131"/>
    </location>
</feature>
<evidence type="ECO:0000256" key="1">
    <source>
        <dbReference type="SAM" id="Phobius"/>
    </source>
</evidence>
<evidence type="ECO:0000313" key="2">
    <source>
        <dbReference type="Proteomes" id="UP001652626"/>
    </source>
</evidence>
<dbReference type="Proteomes" id="UP001652626">
    <property type="component" value="Chromosome 9"/>
</dbReference>
<accession>A0A8B8HUN5</accession>
<protein>
    <submittedName>
        <fullName evidence="3">Uncharacterized protein LOC113395053</fullName>
    </submittedName>
</protein>
<dbReference type="OrthoDB" id="7425224at2759"/>
<dbReference type="AlphaFoldDB" id="A0A8B8HUN5"/>
<keyword evidence="2" id="KW-1185">Reference proteome</keyword>
<evidence type="ECO:0000313" key="3">
    <source>
        <dbReference type="RefSeq" id="XP_026488380.2"/>
    </source>
</evidence>
<gene>
    <name evidence="3" type="primary">LOC113395053</name>
</gene>
<dbReference type="GeneID" id="113395053"/>
<keyword evidence="1" id="KW-0472">Membrane</keyword>
<keyword evidence="1" id="KW-1133">Transmembrane helix</keyword>
<name>A0A8B8HUN5_VANTA</name>
<organism evidence="2 3">
    <name type="scientific">Vanessa tameamea</name>
    <name type="common">Kamehameha butterfly</name>
    <dbReference type="NCBI Taxonomy" id="334116"/>
    <lineage>
        <taxon>Eukaryota</taxon>
        <taxon>Metazoa</taxon>
        <taxon>Ecdysozoa</taxon>
        <taxon>Arthropoda</taxon>
        <taxon>Hexapoda</taxon>
        <taxon>Insecta</taxon>
        <taxon>Pterygota</taxon>
        <taxon>Neoptera</taxon>
        <taxon>Endopterygota</taxon>
        <taxon>Lepidoptera</taxon>
        <taxon>Glossata</taxon>
        <taxon>Ditrysia</taxon>
        <taxon>Papilionoidea</taxon>
        <taxon>Nymphalidae</taxon>
        <taxon>Nymphalinae</taxon>
        <taxon>Vanessa</taxon>
    </lineage>
</organism>
<reference evidence="3" key="1">
    <citation type="submission" date="2025-08" db="UniProtKB">
        <authorList>
            <consortium name="RefSeq"/>
        </authorList>
    </citation>
    <scope>IDENTIFICATION</scope>
    <source>
        <tissue evidence="3">Whole body</tissue>
    </source>
</reference>
<sequence>MKLPFNIILRPVLKTYFKSSKVFCQHYTFSVSVPYTYIYSALGLFINVQHLKKHLGEIPLIDQVSKESNKIYRNEMLVHDLKIIAISMGLIQYSCLLFGCYTENPSLFLPHLTGQLIVVCVKIVNAFLVLIKVDLRSLYKFQHKLTGVALMTFNWCQEFCVFRQHLCVCDL</sequence>